<name>A0ABW3YNM3_9ACTN</name>
<comment type="caution">
    <text evidence="2">The sequence shown here is derived from an EMBL/GenBank/DDBJ whole genome shotgun (WGS) entry which is preliminary data.</text>
</comment>
<gene>
    <name evidence="2" type="ORF">ACFQ4H_34505</name>
</gene>
<evidence type="ECO:0000313" key="3">
    <source>
        <dbReference type="Proteomes" id="UP001597260"/>
    </source>
</evidence>
<proteinExistence type="predicted"/>
<protein>
    <submittedName>
        <fullName evidence="2">Uncharacterized protein</fullName>
    </submittedName>
</protein>
<reference evidence="3" key="1">
    <citation type="journal article" date="2019" name="Int. J. Syst. Evol. Microbiol.">
        <title>The Global Catalogue of Microorganisms (GCM) 10K type strain sequencing project: providing services to taxonomists for standard genome sequencing and annotation.</title>
        <authorList>
            <consortium name="The Broad Institute Genomics Platform"/>
            <consortium name="The Broad Institute Genome Sequencing Center for Infectious Disease"/>
            <person name="Wu L."/>
            <person name="Ma J."/>
        </authorList>
    </citation>
    <scope>NUCLEOTIDE SEQUENCE [LARGE SCALE GENOMIC DNA]</scope>
    <source>
        <strain evidence="3">JCM 31037</strain>
    </source>
</reference>
<evidence type="ECO:0000313" key="2">
    <source>
        <dbReference type="EMBL" id="MFD1326202.1"/>
    </source>
</evidence>
<keyword evidence="3" id="KW-1185">Reference proteome</keyword>
<dbReference type="EMBL" id="JBHTMP010000135">
    <property type="protein sequence ID" value="MFD1326202.1"/>
    <property type="molecule type" value="Genomic_DNA"/>
</dbReference>
<dbReference type="RefSeq" id="WP_377579436.1">
    <property type="nucleotide sequence ID" value="NZ_JBHTMP010000135.1"/>
</dbReference>
<feature type="region of interest" description="Disordered" evidence="1">
    <location>
        <begin position="34"/>
        <end position="59"/>
    </location>
</feature>
<evidence type="ECO:0000256" key="1">
    <source>
        <dbReference type="SAM" id="MobiDB-lite"/>
    </source>
</evidence>
<organism evidence="2 3">
    <name type="scientific">Micromonospora sonneratiae</name>
    <dbReference type="NCBI Taxonomy" id="1184706"/>
    <lineage>
        <taxon>Bacteria</taxon>
        <taxon>Bacillati</taxon>
        <taxon>Actinomycetota</taxon>
        <taxon>Actinomycetes</taxon>
        <taxon>Micromonosporales</taxon>
        <taxon>Micromonosporaceae</taxon>
        <taxon>Micromonospora</taxon>
    </lineage>
</organism>
<accession>A0ABW3YNM3</accession>
<dbReference type="Proteomes" id="UP001597260">
    <property type="component" value="Unassembled WGS sequence"/>
</dbReference>
<feature type="compositionally biased region" description="Basic residues" evidence="1">
    <location>
        <begin position="41"/>
        <end position="59"/>
    </location>
</feature>
<sequence length="59" mass="6838">MSSTTDAYFVLQLHRSRFEELRAEADVDRLARSLTGQPGHARSRRWTGLRHRTAGRTVR</sequence>